<keyword evidence="6" id="KW-1185">Reference proteome</keyword>
<dbReference type="InterPro" id="IPR013517">
    <property type="entry name" value="FG-GAP"/>
</dbReference>
<proteinExistence type="predicted"/>
<evidence type="ECO:0000256" key="4">
    <source>
        <dbReference type="SAM" id="MobiDB-lite"/>
    </source>
</evidence>
<organism evidence="5 6">
    <name type="scientific">Natrinema salsiterrestre</name>
    <dbReference type="NCBI Taxonomy" id="2950540"/>
    <lineage>
        <taxon>Archaea</taxon>
        <taxon>Methanobacteriati</taxon>
        <taxon>Methanobacteriota</taxon>
        <taxon>Stenosarchaea group</taxon>
        <taxon>Halobacteria</taxon>
        <taxon>Halobacteriales</taxon>
        <taxon>Natrialbaceae</taxon>
        <taxon>Natrinema</taxon>
    </lineage>
</organism>
<gene>
    <name evidence="5" type="ORF">NDI89_02890</name>
</gene>
<dbReference type="InterPro" id="IPR028994">
    <property type="entry name" value="Integrin_alpha_N"/>
</dbReference>
<dbReference type="PANTHER" id="PTHR36220:SF1">
    <property type="entry name" value="GAMMA TUBULIN COMPLEX COMPONENT C-TERMINAL DOMAIN-CONTAINING PROTEIN"/>
    <property type="match status" value="1"/>
</dbReference>
<dbReference type="Proteomes" id="UP001154061">
    <property type="component" value="Unassembled WGS sequence"/>
</dbReference>
<dbReference type="AlphaFoldDB" id="A0A9Q4L0F3"/>
<dbReference type="Gene3D" id="2.130.10.130">
    <property type="entry name" value="Integrin alpha, N-terminal"/>
    <property type="match status" value="4"/>
</dbReference>
<keyword evidence="2" id="KW-0677">Repeat</keyword>
<accession>A0A9Q4L0F3</accession>
<name>A0A9Q4L0F3_9EURY</name>
<evidence type="ECO:0000256" key="3">
    <source>
        <dbReference type="ARBA" id="ARBA00023180"/>
    </source>
</evidence>
<dbReference type="RefSeq" id="WP_277520014.1">
    <property type="nucleotide sequence ID" value="NZ_JAMQOT010000001.1"/>
</dbReference>
<dbReference type="InterPro" id="IPR011043">
    <property type="entry name" value="Gal_Oxase/kelch_b-propeller"/>
</dbReference>
<dbReference type="SUPFAM" id="SSF50965">
    <property type="entry name" value="Galactose oxidase, central domain"/>
    <property type="match status" value="1"/>
</dbReference>
<dbReference type="EMBL" id="JAMQOT010000001">
    <property type="protein sequence ID" value="MDF9744523.1"/>
    <property type="molecule type" value="Genomic_DNA"/>
</dbReference>
<keyword evidence="3" id="KW-0325">Glycoprotein</keyword>
<dbReference type="InterPro" id="IPR013519">
    <property type="entry name" value="Int_alpha_beta-p"/>
</dbReference>
<evidence type="ECO:0000313" key="5">
    <source>
        <dbReference type="EMBL" id="MDF9744523.1"/>
    </source>
</evidence>
<reference evidence="5" key="1">
    <citation type="submission" date="2022-06" db="EMBL/GenBank/DDBJ databases">
        <title>Natrinema sp. a new haloarchaeum isolate from saline soil.</title>
        <authorList>
            <person name="Strakova D."/>
            <person name="Galisteo C."/>
            <person name="Sanchez-Porro C."/>
            <person name="Ventosa A."/>
        </authorList>
    </citation>
    <scope>NUCLEOTIDE SEQUENCE</scope>
    <source>
        <strain evidence="5">S1CR25-10</strain>
    </source>
</reference>
<dbReference type="SMART" id="SM00191">
    <property type="entry name" value="Int_alpha"/>
    <property type="match status" value="4"/>
</dbReference>
<sequence>MGYDDISERIDSSLNTGRRPFLSGIMTALFVNGGLSVITDKVGATSQAGNENWPQQVKLIADDGESGDAFGNSVALDGNTILIGAPGHGSAYIFSYANGSWTQQAELTTGDINGDFFGYSVALDGDTALIGASRDGEPNGRRAGSAYIFTHSGGDWNQQAKLVPNDGDSRDWFGQRVALENDTAVIGAPHDEDPNGDLSGSAYIFTRSNGNWSQQTKLTPNDGDQDDIFGSSVAIDGNTVLIGAQGNENPNGDSAGSAYVFIRSNGDWIQEEKLVADDGDSIDLFGYSVALDSETALIGAEGDEDPNGVRAGSAYVFTRSSGNWSQQAKLSADDGDADDSFGWAVALEGDIGLIGARDDDDPNGESAGSAYIFTRSDGQWSQETKLAANDGDSIDQFGASVATNGRTAIIGATGDEDPLGYYAGSAYVFGQNRIQIEIEIKPDSDQNIINKNSKGLLPVAVLQTDDFDPTKYLDESSVRFGNAENVSVSNSEGASPAHKNGHIEDVNNDGRNDFLFHFPIEKIDVGEGTFKGKLVAKRTDGTPLVGTETAEVLSE</sequence>
<dbReference type="PROSITE" id="PS51470">
    <property type="entry name" value="FG_GAP"/>
    <property type="match status" value="1"/>
</dbReference>
<evidence type="ECO:0000256" key="2">
    <source>
        <dbReference type="ARBA" id="ARBA00022737"/>
    </source>
</evidence>
<dbReference type="Pfam" id="PF14312">
    <property type="entry name" value="FG-GAP_2"/>
    <property type="match status" value="7"/>
</dbReference>
<protein>
    <submittedName>
        <fullName evidence="5">FG-GAP repeat protein</fullName>
    </submittedName>
</protein>
<evidence type="ECO:0000313" key="6">
    <source>
        <dbReference type="Proteomes" id="UP001154061"/>
    </source>
</evidence>
<keyword evidence="1" id="KW-0732">Signal</keyword>
<dbReference type="PANTHER" id="PTHR36220">
    <property type="entry name" value="UNNAMED PRODUCT"/>
    <property type="match status" value="1"/>
</dbReference>
<feature type="region of interest" description="Disordered" evidence="4">
    <location>
        <begin position="487"/>
        <end position="506"/>
    </location>
</feature>
<comment type="caution">
    <text evidence="5">The sequence shown here is derived from an EMBL/GenBank/DDBJ whole genome shotgun (WGS) entry which is preliminary data.</text>
</comment>
<evidence type="ECO:0000256" key="1">
    <source>
        <dbReference type="ARBA" id="ARBA00022729"/>
    </source>
</evidence>